<gene>
    <name evidence="1" type="ORF">CGOC_LOCUS3438</name>
</gene>
<organism evidence="1 2">
    <name type="scientific">Cylicostephanus goldi</name>
    <name type="common">Nematode worm</name>
    <dbReference type="NCBI Taxonomy" id="71465"/>
    <lineage>
        <taxon>Eukaryota</taxon>
        <taxon>Metazoa</taxon>
        <taxon>Ecdysozoa</taxon>
        <taxon>Nematoda</taxon>
        <taxon>Chromadorea</taxon>
        <taxon>Rhabditida</taxon>
        <taxon>Rhabditina</taxon>
        <taxon>Rhabditomorpha</taxon>
        <taxon>Strongyloidea</taxon>
        <taxon>Strongylidae</taxon>
        <taxon>Cylicostephanus</taxon>
    </lineage>
</organism>
<sequence length="122" mass="14256">MERTIAKVCDADRCYLISDHPYLEDEKSLIVERSTKVRDYSEVRITTAELETPQELTWKNFNTKQWNVNKLFIKHVYCRAMIAVPFMTQALKFDPEDYQNVLMIGLGGGVMNNFLTIVDFIK</sequence>
<reference evidence="1 2" key="1">
    <citation type="submission" date="2018-11" db="EMBL/GenBank/DDBJ databases">
        <authorList>
            <consortium name="Pathogen Informatics"/>
        </authorList>
    </citation>
    <scope>NUCLEOTIDE SEQUENCE [LARGE SCALE GENOMIC DNA]</scope>
</reference>
<protein>
    <submittedName>
        <fullName evidence="1">Uncharacterized protein</fullName>
    </submittedName>
</protein>
<dbReference type="EMBL" id="UYRV01008675">
    <property type="protein sequence ID" value="VDK55820.1"/>
    <property type="molecule type" value="Genomic_DNA"/>
</dbReference>
<evidence type="ECO:0000313" key="2">
    <source>
        <dbReference type="Proteomes" id="UP000271889"/>
    </source>
</evidence>
<evidence type="ECO:0000313" key="1">
    <source>
        <dbReference type="EMBL" id="VDK55820.1"/>
    </source>
</evidence>
<dbReference type="Proteomes" id="UP000271889">
    <property type="component" value="Unassembled WGS sequence"/>
</dbReference>
<name>A0A3P6RM90_CYLGO</name>
<dbReference type="AlphaFoldDB" id="A0A3P6RM90"/>
<dbReference type="OrthoDB" id="5791544at2759"/>
<keyword evidence="2" id="KW-1185">Reference proteome</keyword>
<proteinExistence type="predicted"/>
<feature type="non-terminal residue" evidence="1">
    <location>
        <position position="122"/>
    </location>
</feature>
<accession>A0A3P6RM90</accession>